<dbReference type="RefSeq" id="WP_189051630.1">
    <property type="nucleotide sequence ID" value="NZ_BMJQ01000020.1"/>
</dbReference>
<reference evidence="1" key="2">
    <citation type="submission" date="2020-09" db="EMBL/GenBank/DDBJ databases">
        <authorList>
            <person name="Sun Q."/>
            <person name="Zhou Y."/>
        </authorList>
    </citation>
    <scope>NUCLEOTIDE SEQUENCE</scope>
    <source>
        <strain evidence="1">CGMCC 1.15725</strain>
    </source>
</reference>
<sequence>MRIMFRHPLVRDLARLSVAKLAILGLIYALFFSPAHRAPVDPAARILGAAPLTSPR</sequence>
<protein>
    <submittedName>
        <fullName evidence="1">Uncharacterized protein</fullName>
    </submittedName>
</protein>
<dbReference type="EMBL" id="BMJQ01000020">
    <property type="protein sequence ID" value="GGF43524.1"/>
    <property type="molecule type" value="Genomic_DNA"/>
</dbReference>
<dbReference type="AlphaFoldDB" id="A0A8J3E7K6"/>
<evidence type="ECO:0000313" key="2">
    <source>
        <dbReference type="Proteomes" id="UP000646365"/>
    </source>
</evidence>
<keyword evidence="2" id="KW-1185">Reference proteome</keyword>
<dbReference type="Proteomes" id="UP000646365">
    <property type="component" value="Unassembled WGS sequence"/>
</dbReference>
<evidence type="ECO:0000313" key="1">
    <source>
        <dbReference type="EMBL" id="GGF43524.1"/>
    </source>
</evidence>
<gene>
    <name evidence="1" type="ORF">GCM10011611_57460</name>
</gene>
<reference evidence="1" key="1">
    <citation type="journal article" date="2014" name="Int. J. Syst. Evol. Microbiol.">
        <title>Complete genome sequence of Corynebacterium casei LMG S-19264T (=DSM 44701T), isolated from a smear-ripened cheese.</title>
        <authorList>
            <consortium name="US DOE Joint Genome Institute (JGI-PGF)"/>
            <person name="Walter F."/>
            <person name="Albersmeier A."/>
            <person name="Kalinowski J."/>
            <person name="Ruckert C."/>
        </authorList>
    </citation>
    <scope>NUCLEOTIDE SEQUENCE</scope>
    <source>
        <strain evidence="1">CGMCC 1.15725</strain>
    </source>
</reference>
<comment type="caution">
    <text evidence="1">The sequence shown here is derived from an EMBL/GenBank/DDBJ whole genome shotgun (WGS) entry which is preliminary data.</text>
</comment>
<accession>A0A8J3E7K6</accession>
<name>A0A8J3E7K6_9PROT</name>
<organism evidence="1 2">
    <name type="scientific">Aliidongia dinghuensis</name>
    <dbReference type="NCBI Taxonomy" id="1867774"/>
    <lineage>
        <taxon>Bacteria</taxon>
        <taxon>Pseudomonadati</taxon>
        <taxon>Pseudomonadota</taxon>
        <taxon>Alphaproteobacteria</taxon>
        <taxon>Rhodospirillales</taxon>
        <taxon>Dongiaceae</taxon>
        <taxon>Aliidongia</taxon>
    </lineage>
</organism>
<proteinExistence type="predicted"/>